<accession>A0ABN0UI51</accession>
<evidence type="ECO:0000313" key="2">
    <source>
        <dbReference type="EMBL" id="GAA0251464.1"/>
    </source>
</evidence>
<comment type="caution">
    <text evidence="2">The sequence shown here is derived from an EMBL/GenBank/DDBJ whole genome shotgun (WGS) entry which is preliminary data.</text>
</comment>
<reference evidence="2 3" key="1">
    <citation type="journal article" date="2019" name="Int. J. Syst. Evol. Microbiol.">
        <title>The Global Catalogue of Microorganisms (GCM) 10K type strain sequencing project: providing services to taxonomists for standard genome sequencing and annotation.</title>
        <authorList>
            <consortium name="The Broad Institute Genomics Platform"/>
            <consortium name="The Broad Institute Genome Sequencing Center for Infectious Disease"/>
            <person name="Wu L."/>
            <person name="Ma J."/>
        </authorList>
    </citation>
    <scope>NUCLEOTIDE SEQUENCE [LARGE SCALE GENOMIC DNA]</scope>
    <source>
        <strain evidence="2 3">JCM 3380</strain>
    </source>
</reference>
<dbReference type="RefSeq" id="WP_343937285.1">
    <property type="nucleotide sequence ID" value="NZ_BAAABU010000019.1"/>
</dbReference>
<feature type="chain" id="PRO_5046334506" evidence="1">
    <location>
        <begin position="19"/>
        <end position="67"/>
    </location>
</feature>
<evidence type="ECO:0000313" key="3">
    <source>
        <dbReference type="Proteomes" id="UP001500416"/>
    </source>
</evidence>
<evidence type="ECO:0000256" key="1">
    <source>
        <dbReference type="SAM" id="SignalP"/>
    </source>
</evidence>
<keyword evidence="3" id="KW-1185">Reference proteome</keyword>
<dbReference type="Proteomes" id="UP001500416">
    <property type="component" value="Unassembled WGS sequence"/>
</dbReference>
<gene>
    <name evidence="2" type="ORF">GCM10010492_59810</name>
</gene>
<name>A0ABN0UI51_9PSEU</name>
<proteinExistence type="predicted"/>
<protein>
    <submittedName>
        <fullName evidence="2">Uncharacterized protein</fullName>
    </submittedName>
</protein>
<sequence length="67" mass="6918">MSGGLLALALLTVPGTGAAQALLAHTGLDATDLVDAALSHLVGPDEYPDYEDWSSSIEHVGSVQRSR</sequence>
<feature type="signal peptide" evidence="1">
    <location>
        <begin position="1"/>
        <end position="18"/>
    </location>
</feature>
<organism evidence="2 3">
    <name type="scientific">Saccharothrix mutabilis subsp. mutabilis</name>
    <dbReference type="NCBI Taxonomy" id="66855"/>
    <lineage>
        <taxon>Bacteria</taxon>
        <taxon>Bacillati</taxon>
        <taxon>Actinomycetota</taxon>
        <taxon>Actinomycetes</taxon>
        <taxon>Pseudonocardiales</taxon>
        <taxon>Pseudonocardiaceae</taxon>
        <taxon>Saccharothrix</taxon>
    </lineage>
</organism>
<keyword evidence="1" id="KW-0732">Signal</keyword>
<dbReference type="EMBL" id="BAAABU010000019">
    <property type="protein sequence ID" value="GAA0251464.1"/>
    <property type="molecule type" value="Genomic_DNA"/>
</dbReference>